<keyword evidence="3" id="KW-1185">Reference proteome</keyword>
<dbReference type="InParanoid" id="A0A067MTZ8"/>
<dbReference type="AlphaFoldDB" id="A0A067MTZ8"/>
<evidence type="ECO:0000313" key="2">
    <source>
        <dbReference type="EMBL" id="KDQ18185.1"/>
    </source>
</evidence>
<accession>A0A067MTZ8</accession>
<protein>
    <recommendedName>
        <fullName evidence="1">F-box domain-containing protein</fullName>
    </recommendedName>
</protein>
<proteinExistence type="predicted"/>
<dbReference type="OrthoDB" id="2322499at2759"/>
<dbReference type="InterPro" id="IPR001810">
    <property type="entry name" value="F-box_dom"/>
</dbReference>
<evidence type="ECO:0000313" key="3">
    <source>
        <dbReference type="Proteomes" id="UP000027195"/>
    </source>
</evidence>
<feature type="domain" description="F-box" evidence="1">
    <location>
        <begin position="46"/>
        <end position="95"/>
    </location>
</feature>
<reference evidence="3" key="1">
    <citation type="journal article" date="2014" name="Proc. Natl. Acad. Sci. U.S.A.">
        <title>Extensive sampling of basidiomycete genomes demonstrates inadequacy of the white-rot/brown-rot paradigm for wood decay fungi.</title>
        <authorList>
            <person name="Riley R."/>
            <person name="Salamov A.A."/>
            <person name="Brown D.W."/>
            <person name="Nagy L.G."/>
            <person name="Floudas D."/>
            <person name="Held B.W."/>
            <person name="Levasseur A."/>
            <person name="Lombard V."/>
            <person name="Morin E."/>
            <person name="Otillar R."/>
            <person name="Lindquist E.A."/>
            <person name="Sun H."/>
            <person name="LaButti K.M."/>
            <person name="Schmutz J."/>
            <person name="Jabbour D."/>
            <person name="Luo H."/>
            <person name="Baker S.E."/>
            <person name="Pisabarro A.G."/>
            <person name="Walton J.D."/>
            <person name="Blanchette R.A."/>
            <person name="Henrissat B."/>
            <person name="Martin F."/>
            <person name="Cullen D."/>
            <person name="Hibbett D.S."/>
            <person name="Grigoriev I.V."/>
        </authorList>
    </citation>
    <scope>NUCLEOTIDE SEQUENCE [LARGE SCALE GENOMIC DNA]</scope>
    <source>
        <strain evidence="3">FD-172 SS1</strain>
    </source>
</reference>
<gene>
    <name evidence="2" type="ORF">BOTBODRAFT_42588</name>
</gene>
<dbReference type="InterPro" id="IPR036047">
    <property type="entry name" value="F-box-like_dom_sf"/>
</dbReference>
<dbReference type="SUPFAM" id="SSF81383">
    <property type="entry name" value="F-box domain"/>
    <property type="match status" value="1"/>
</dbReference>
<dbReference type="STRING" id="930990.A0A067MTZ8"/>
<sequence>MVSTRSKNPVIDAGETVKRESFWDVPFQRKKRRLNNGKAVEAGKLAHLITDMPFDILLEIMAHLLPDDLISLTYTGRAFRNILRRRSSAEMWRFAFANAGMPECPDDLTELQYANLAFGTHCHQCGKSPVKKIEWALRTKLCGDCRGSLLTPHINIRGDPRTFYDIFPRSDTLMHSSRWGSGHRGFYQPEVRRAVKHLKRLEGTPKEHEKFKAKRRARTAIIEKHAAACRTWHHRWLATAEIELQKEATVLRDERRALIKAKLIELGWERELSDYPQWEDHSLVNQAKALTERGWDNVRVALERYLQVQRHKRVKREMEARHEQRRQVLYSLYLSFLEGQEPSSLPWPNPAEVAHFAAFKAVAEDDTVAPELDVFEDVMSLLPEAIVLWRSSLETSFTALLPEPDRTKDHLQLATTIFSSSGPQDVNFYPTVLLHRHITGKRIMKPSSTSEMPEVEESFQWKVPKKSFKFNEQASNIAKNVIMACGMDPATTTPADLDELDARFVCMMCTKFSKSLLAMTWRKSLHHKSACMVWRVATDEEDEKIRELESKQAKTLKSVKTWSCNHCRPQSHYHYLFDKTKAVEHVKNLHRVKKPKEELDYICDPNGKGVDPAEVKFEMESALILKQEEAPTG</sequence>
<dbReference type="CDD" id="cd09917">
    <property type="entry name" value="F-box_SF"/>
    <property type="match status" value="1"/>
</dbReference>
<dbReference type="HOGENOM" id="CLU_010790_2_1_1"/>
<dbReference type="EMBL" id="KL198022">
    <property type="protein sequence ID" value="KDQ18185.1"/>
    <property type="molecule type" value="Genomic_DNA"/>
</dbReference>
<name>A0A067MTZ8_BOTB1</name>
<dbReference type="Proteomes" id="UP000027195">
    <property type="component" value="Unassembled WGS sequence"/>
</dbReference>
<dbReference type="PROSITE" id="PS50181">
    <property type="entry name" value="FBOX"/>
    <property type="match status" value="1"/>
</dbReference>
<evidence type="ECO:0000259" key="1">
    <source>
        <dbReference type="PROSITE" id="PS50181"/>
    </source>
</evidence>
<organism evidence="2 3">
    <name type="scientific">Botryobasidium botryosum (strain FD-172 SS1)</name>
    <dbReference type="NCBI Taxonomy" id="930990"/>
    <lineage>
        <taxon>Eukaryota</taxon>
        <taxon>Fungi</taxon>
        <taxon>Dikarya</taxon>
        <taxon>Basidiomycota</taxon>
        <taxon>Agaricomycotina</taxon>
        <taxon>Agaricomycetes</taxon>
        <taxon>Cantharellales</taxon>
        <taxon>Botryobasidiaceae</taxon>
        <taxon>Botryobasidium</taxon>
    </lineage>
</organism>